<dbReference type="EMBL" id="PVTF01000006">
    <property type="protein sequence ID" value="PRY40497.1"/>
    <property type="molecule type" value="Genomic_DNA"/>
</dbReference>
<organism evidence="1 2">
    <name type="scientific">Umezawaea tangerina</name>
    <dbReference type="NCBI Taxonomy" id="84725"/>
    <lineage>
        <taxon>Bacteria</taxon>
        <taxon>Bacillati</taxon>
        <taxon>Actinomycetota</taxon>
        <taxon>Actinomycetes</taxon>
        <taxon>Pseudonocardiales</taxon>
        <taxon>Pseudonocardiaceae</taxon>
        <taxon>Umezawaea</taxon>
    </lineage>
</organism>
<dbReference type="RefSeq" id="WP_106189046.1">
    <property type="nucleotide sequence ID" value="NZ_PVTF01000006.1"/>
</dbReference>
<evidence type="ECO:0000313" key="1">
    <source>
        <dbReference type="EMBL" id="PRY40497.1"/>
    </source>
</evidence>
<comment type="caution">
    <text evidence="1">The sequence shown here is derived from an EMBL/GenBank/DDBJ whole genome shotgun (WGS) entry which is preliminary data.</text>
</comment>
<dbReference type="Proteomes" id="UP000239494">
    <property type="component" value="Unassembled WGS sequence"/>
</dbReference>
<proteinExistence type="predicted"/>
<reference evidence="1 2" key="1">
    <citation type="submission" date="2018-03" db="EMBL/GenBank/DDBJ databases">
        <title>Genomic Encyclopedia of Archaeal and Bacterial Type Strains, Phase II (KMG-II): from individual species to whole genera.</title>
        <authorList>
            <person name="Goeker M."/>
        </authorList>
    </citation>
    <scope>NUCLEOTIDE SEQUENCE [LARGE SCALE GENOMIC DNA]</scope>
    <source>
        <strain evidence="1 2">DSM 44720</strain>
    </source>
</reference>
<sequence>MSTQTLTVQLAGRWPISLVLPADEVVVTTLVVSQTDPQLPTITSVEHINGRLGEFGVVLKDATALDQLAQAVNVQYLSTLQANVETQLVDSLRDAVGRERSIWEDWPGKVARLVGKTALDVSITQLVGIPLTTIVRHALAGIERIV</sequence>
<keyword evidence="2" id="KW-1185">Reference proteome</keyword>
<protein>
    <submittedName>
        <fullName evidence="1">Uncharacterized protein</fullName>
    </submittedName>
</protein>
<evidence type="ECO:0000313" key="2">
    <source>
        <dbReference type="Proteomes" id="UP000239494"/>
    </source>
</evidence>
<dbReference type="OrthoDB" id="9852211at2"/>
<gene>
    <name evidence="1" type="ORF">CLV43_106233</name>
</gene>
<accession>A0A2T0T4A8</accession>
<dbReference type="AlphaFoldDB" id="A0A2T0T4A8"/>
<name>A0A2T0T4A8_9PSEU</name>